<dbReference type="AlphaFoldDB" id="A0AAW5L7P9"/>
<dbReference type="Gene3D" id="1.10.3860.10">
    <property type="entry name" value="Sodium:dicarboxylate symporter"/>
    <property type="match status" value="1"/>
</dbReference>
<name>A0AAW5L7P9_BACCE</name>
<evidence type="ECO:0000256" key="7">
    <source>
        <dbReference type="SAM" id="Phobius"/>
    </source>
</evidence>
<dbReference type="InterPro" id="IPR036458">
    <property type="entry name" value="Na:dicarbo_symporter_sf"/>
</dbReference>
<evidence type="ECO:0000256" key="1">
    <source>
        <dbReference type="ARBA" id="ARBA00003410"/>
    </source>
</evidence>
<sequence length="81" mass="9039">RRFVSESVSVLFGFGVAAILERGRPDLQFFKGGADSMFYVTTQVMKFAQFGVFALIGVKVYTFCLDSLIPLVKYLIVVYVA</sequence>
<evidence type="ECO:0000256" key="6">
    <source>
        <dbReference type="ARBA" id="ARBA00023136"/>
    </source>
</evidence>
<dbReference type="SUPFAM" id="SSF118215">
    <property type="entry name" value="Proton glutamate symport protein"/>
    <property type="match status" value="1"/>
</dbReference>
<accession>A0AAW5L7P9</accession>
<evidence type="ECO:0000256" key="2">
    <source>
        <dbReference type="ARBA" id="ARBA00004141"/>
    </source>
</evidence>
<comment type="function">
    <text evidence="1">Mediates uptake of L-cystine, the oxidized form of L-cysteine.</text>
</comment>
<feature type="transmembrane region" description="Helical" evidence="7">
    <location>
        <begin position="47"/>
        <end position="65"/>
    </location>
</feature>
<comment type="caution">
    <text evidence="8">The sequence shown here is derived from an EMBL/GenBank/DDBJ whole genome shotgun (WGS) entry which is preliminary data.</text>
</comment>
<dbReference type="GO" id="GO:0015293">
    <property type="term" value="F:symporter activity"/>
    <property type="evidence" value="ECO:0007669"/>
    <property type="project" value="InterPro"/>
</dbReference>
<dbReference type="Proteomes" id="UP001204643">
    <property type="component" value="Unassembled WGS sequence"/>
</dbReference>
<proteinExistence type="predicted"/>
<keyword evidence="3" id="KW-0813">Transport</keyword>
<keyword evidence="6 7" id="KW-0472">Membrane</keyword>
<feature type="non-terminal residue" evidence="8">
    <location>
        <position position="1"/>
    </location>
</feature>
<dbReference type="GO" id="GO:0016020">
    <property type="term" value="C:membrane"/>
    <property type="evidence" value="ECO:0007669"/>
    <property type="project" value="UniProtKB-SubCell"/>
</dbReference>
<evidence type="ECO:0000313" key="8">
    <source>
        <dbReference type="EMBL" id="MCQ6289382.1"/>
    </source>
</evidence>
<evidence type="ECO:0000313" key="9">
    <source>
        <dbReference type="Proteomes" id="UP001204643"/>
    </source>
</evidence>
<keyword evidence="4 7" id="KW-0812">Transmembrane</keyword>
<gene>
    <name evidence="8" type="ORF">NPM19_33225</name>
</gene>
<evidence type="ECO:0000256" key="4">
    <source>
        <dbReference type="ARBA" id="ARBA00022692"/>
    </source>
</evidence>
<dbReference type="Pfam" id="PF00375">
    <property type="entry name" value="SDF"/>
    <property type="match status" value="1"/>
</dbReference>
<feature type="non-terminal residue" evidence="8">
    <location>
        <position position="81"/>
    </location>
</feature>
<evidence type="ECO:0000256" key="5">
    <source>
        <dbReference type="ARBA" id="ARBA00022989"/>
    </source>
</evidence>
<keyword evidence="5 7" id="KW-1133">Transmembrane helix</keyword>
<organism evidence="8 9">
    <name type="scientific">Bacillus cereus</name>
    <dbReference type="NCBI Taxonomy" id="1396"/>
    <lineage>
        <taxon>Bacteria</taxon>
        <taxon>Bacillati</taxon>
        <taxon>Bacillota</taxon>
        <taxon>Bacilli</taxon>
        <taxon>Bacillales</taxon>
        <taxon>Bacillaceae</taxon>
        <taxon>Bacillus</taxon>
        <taxon>Bacillus cereus group</taxon>
    </lineage>
</organism>
<dbReference type="RefSeq" id="WP_256425694.1">
    <property type="nucleotide sequence ID" value="NZ_JANHEB010000372.1"/>
</dbReference>
<dbReference type="EMBL" id="JANHEB010000372">
    <property type="protein sequence ID" value="MCQ6289382.1"/>
    <property type="molecule type" value="Genomic_DNA"/>
</dbReference>
<evidence type="ECO:0000256" key="3">
    <source>
        <dbReference type="ARBA" id="ARBA00022448"/>
    </source>
</evidence>
<reference evidence="8" key="1">
    <citation type="submission" date="2022-07" db="EMBL/GenBank/DDBJ databases">
        <title>Identification and characterization of Bacillus thuringiensis and other Bacillus cereus group isolates from spinach by whole genome sequencing.</title>
        <authorList>
            <person name="Zao X."/>
            <person name="Zervas A."/>
            <person name="Hendriks M."/>
            <person name="Rajkovic A."/>
            <person name="Van Overbeek L."/>
            <person name="Hendriksen N.B."/>
            <person name="Uyttendaele M."/>
        </authorList>
    </citation>
    <scope>NUCLEOTIDE SEQUENCE</scope>
    <source>
        <strain evidence="8">781001F-1</strain>
    </source>
</reference>
<protein>
    <submittedName>
        <fullName evidence="8">Cation:dicarboxylase symporter family transporter</fullName>
    </submittedName>
</protein>
<dbReference type="InterPro" id="IPR001991">
    <property type="entry name" value="Na-dicarboxylate_symporter"/>
</dbReference>
<comment type="subcellular location">
    <subcellularLocation>
        <location evidence="2">Membrane</location>
        <topology evidence="2">Multi-pass membrane protein</topology>
    </subcellularLocation>
</comment>